<evidence type="ECO:0000256" key="3">
    <source>
        <dbReference type="ARBA" id="ARBA00022896"/>
    </source>
</evidence>
<gene>
    <name evidence="8" type="primary">ogfod2</name>
    <name evidence="8" type="ORF">FJT64_025912</name>
</gene>
<dbReference type="Pfam" id="PF25238">
    <property type="entry name" value="OGFOD2-like"/>
    <property type="match status" value="1"/>
</dbReference>
<dbReference type="GO" id="GO:0005506">
    <property type="term" value="F:iron ion binding"/>
    <property type="evidence" value="ECO:0007669"/>
    <property type="project" value="InterPro"/>
</dbReference>
<name>A0A6A4WIH4_AMPAM</name>
<protein>
    <submittedName>
        <fullName evidence="8">2-oxoglutarate and iron-dependent oxygenase domain-containing protein 2</fullName>
    </submittedName>
</protein>
<organism evidence="8 9">
    <name type="scientific">Amphibalanus amphitrite</name>
    <name type="common">Striped barnacle</name>
    <name type="synonym">Balanus amphitrite</name>
    <dbReference type="NCBI Taxonomy" id="1232801"/>
    <lineage>
        <taxon>Eukaryota</taxon>
        <taxon>Metazoa</taxon>
        <taxon>Ecdysozoa</taxon>
        <taxon>Arthropoda</taxon>
        <taxon>Crustacea</taxon>
        <taxon>Multicrustacea</taxon>
        <taxon>Cirripedia</taxon>
        <taxon>Thoracica</taxon>
        <taxon>Thoracicalcarea</taxon>
        <taxon>Balanomorpha</taxon>
        <taxon>Balanoidea</taxon>
        <taxon>Balanidae</taxon>
        <taxon>Amphibalaninae</taxon>
        <taxon>Amphibalanus</taxon>
    </lineage>
</organism>
<evidence type="ECO:0000256" key="6">
    <source>
        <dbReference type="ARBA" id="ARBA00023004"/>
    </source>
</evidence>
<feature type="domain" description="Fe2OG dioxygenase" evidence="7">
    <location>
        <begin position="204"/>
        <end position="297"/>
    </location>
</feature>
<evidence type="ECO:0000313" key="8">
    <source>
        <dbReference type="EMBL" id="KAF0301908.1"/>
    </source>
</evidence>
<dbReference type="GO" id="GO:0031418">
    <property type="term" value="F:L-ascorbic acid binding"/>
    <property type="evidence" value="ECO:0007669"/>
    <property type="project" value="UniProtKB-KW"/>
</dbReference>
<dbReference type="InterPro" id="IPR006620">
    <property type="entry name" value="Pro_4_hyd_alph"/>
</dbReference>
<dbReference type="Proteomes" id="UP000440578">
    <property type="component" value="Unassembled WGS sequence"/>
</dbReference>
<accession>A0A6A4WIH4</accession>
<keyword evidence="9" id="KW-1185">Reference proteome</keyword>
<dbReference type="InterPro" id="IPR005123">
    <property type="entry name" value="Oxoglu/Fe-dep_dioxygenase_dom"/>
</dbReference>
<sequence>MRKVFGICKCFYTENIFLKEFNIHVTYINKTQFLKDYSPILKELGCKCPKHIPEQIEEEVTRRKQLQGDSASRHKHIIQRYVPKNPSVYKLQPYCLQPALLELVTLAQRRDVTAAQLSARLRCLPQRVFALPLFTREFCRHLLEELRHFEASDMPKGRPNTMNNHGLLLDELGMNPEFFDVLRDEYIRPITAVLYPEYGGASLDSHRVFVVKYKLGEDEDLACHFDNAELSLNVALNEGYEGGELYLSHMAEGPATDDRVVYRHQVGVAALHRGQHLHGAMPIEDGERYNLIMWLRSSEVRNQRCPMCRRRPNILPVTFGTGDGFVQFTEDVCAAT</sequence>
<keyword evidence="3" id="KW-0847">Vitamin C</keyword>
<dbReference type="AlphaFoldDB" id="A0A6A4WIH4"/>
<evidence type="ECO:0000259" key="7">
    <source>
        <dbReference type="PROSITE" id="PS51471"/>
    </source>
</evidence>
<evidence type="ECO:0000256" key="1">
    <source>
        <dbReference type="ARBA" id="ARBA00001961"/>
    </source>
</evidence>
<evidence type="ECO:0000313" key="9">
    <source>
        <dbReference type="Proteomes" id="UP000440578"/>
    </source>
</evidence>
<proteinExistence type="predicted"/>
<dbReference type="GO" id="GO:0051213">
    <property type="term" value="F:dioxygenase activity"/>
    <property type="evidence" value="ECO:0007669"/>
    <property type="project" value="UniProtKB-KW"/>
</dbReference>
<dbReference type="Gene3D" id="2.60.120.620">
    <property type="entry name" value="q2cbj1_9rhob like domain"/>
    <property type="match status" value="1"/>
</dbReference>
<dbReference type="PROSITE" id="PS51471">
    <property type="entry name" value="FE2OG_OXY"/>
    <property type="match status" value="1"/>
</dbReference>
<dbReference type="GO" id="GO:0016705">
    <property type="term" value="F:oxidoreductase activity, acting on paired donors, with incorporation or reduction of molecular oxygen"/>
    <property type="evidence" value="ECO:0007669"/>
    <property type="project" value="InterPro"/>
</dbReference>
<dbReference type="PANTHER" id="PTHR24014">
    <property type="entry name" value="2-OXOGLUTARATE AND IRON-DEPENDENT OXYGENASE DOMAIN-CONTAINING PROTEIN 2"/>
    <property type="match status" value="1"/>
</dbReference>
<reference evidence="8 9" key="1">
    <citation type="submission" date="2019-07" db="EMBL/GenBank/DDBJ databases">
        <title>Draft genome assembly of a fouling barnacle, Amphibalanus amphitrite (Darwin, 1854): The first reference genome for Thecostraca.</title>
        <authorList>
            <person name="Kim W."/>
        </authorList>
    </citation>
    <scope>NUCLEOTIDE SEQUENCE [LARGE SCALE GENOMIC DNA]</scope>
    <source>
        <strain evidence="8">SNU_AA5</strain>
        <tissue evidence="8">Soma without cirri and trophi</tissue>
    </source>
</reference>
<dbReference type="SMART" id="SM00702">
    <property type="entry name" value="P4Hc"/>
    <property type="match status" value="1"/>
</dbReference>
<comment type="cofactor">
    <cofactor evidence="1">
        <name>L-ascorbate</name>
        <dbReference type="ChEBI" id="CHEBI:38290"/>
    </cofactor>
</comment>
<evidence type="ECO:0000256" key="4">
    <source>
        <dbReference type="ARBA" id="ARBA00022964"/>
    </source>
</evidence>
<keyword evidence="4" id="KW-0223">Dioxygenase</keyword>
<evidence type="ECO:0000256" key="2">
    <source>
        <dbReference type="ARBA" id="ARBA00022723"/>
    </source>
</evidence>
<keyword evidence="5" id="KW-0560">Oxidoreductase</keyword>
<dbReference type="EMBL" id="VIIS01001110">
    <property type="protein sequence ID" value="KAF0301908.1"/>
    <property type="molecule type" value="Genomic_DNA"/>
</dbReference>
<evidence type="ECO:0000256" key="5">
    <source>
        <dbReference type="ARBA" id="ARBA00023002"/>
    </source>
</evidence>
<keyword evidence="2" id="KW-0479">Metal-binding</keyword>
<keyword evidence="6" id="KW-0408">Iron</keyword>
<comment type="caution">
    <text evidence="8">The sequence shown here is derived from an EMBL/GenBank/DDBJ whole genome shotgun (WGS) entry which is preliminary data.</text>
</comment>
<dbReference type="PANTHER" id="PTHR24014:SF4">
    <property type="entry name" value="2-OXOGLUTARATE AND IRON-DEPENDENT OXYGENASE DOMAIN-CONTAINING PROTEIN 2"/>
    <property type="match status" value="1"/>
</dbReference>
<dbReference type="OrthoDB" id="1736837at2759"/>